<keyword evidence="5" id="KW-1185">Reference proteome</keyword>
<dbReference type="CDD" id="cd00156">
    <property type="entry name" value="REC"/>
    <property type="match status" value="1"/>
</dbReference>
<protein>
    <submittedName>
        <fullName evidence="4">Adenylate cyclase</fullName>
    </submittedName>
</protein>
<accession>A0A085W9E8</accession>
<name>A0A085W9E8_9BACT</name>
<dbReference type="EMBL" id="JMCB01000014">
    <property type="protein sequence ID" value="KFE64311.1"/>
    <property type="molecule type" value="Genomic_DNA"/>
</dbReference>
<comment type="caution">
    <text evidence="4">The sequence shown here is derived from an EMBL/GenBank/DDBJ whole genome shotgun (WGS) entry which is preliminary data.</text>
</comment>
<dbReference type="Proteomes" id="UP000028725">
    <property type="component" value="Unassembled WGS sequence"/>
</dbReference>
<feature type="domain" description="Response regulatory" evidence="3">
    <location>
        <begin position="8"/>
        <end position="118"/>
    </location>
</feature>
<gene>
    <name evidence="4" type="ORF">DB31_2105</name>
</gene>
<dbReference type="InterPro" id="IPR011006">
    <property type="entry name" value="CheY-like_superfamily"/>
</dbReference>
<organism evidence="4 5">
    <name type="scientific">Hyalangium minutum</name>
    <dbReference type="NCBI Taxonomy" id="394096"/>
    <lineage>
        <taxon>Bacteria</taxon>
        <taxon>Pseudomonadati</taxon>
        <taxon>Myxococcota</taxon>
        <taxon>Myxococcia</taxon>
        <taxon>Myxococcales</taxon>
        <taxon>Cystobacterineae</taxon>
        <taxon>Archangiaceae</taxon>
        <taxon>Hyalangium</taxon>
    </lineage>
</organism>
<evidence type="ECO:0000259" key="3">
    <source>
        <dbReference type="PROSITE" id="PS50110"/>
    </source>
</evidence>
<feature type="modified residue" description="4-aspartylphosphate" evidence="2">
    <location>
        <position position="57"/>
    </location>
</feature>
<dbReference type="SMART" id="SM00448">
    <property type="entry name" value="REC"/>
    <property type="match status" value="1"/>
</dbReference>
<evidence type="ECO:0000256" key="1">
    <source>
        <dbReference type="ARBA" id="ARBA00022553"/>
    </source>
</evidence>
<dbReference type="STRING" id="394096.DB31_2105"/>
<dbReference type="Gene3D" id="3.40.50.2300">
    <property type="match status" value="1"/>
</dbReference>
<dbReference type="InterPro" id="IPR050595">
    <property type="entry name" value="Bact_response_regulator"/>
</dbReference>
<sequence length="129" mass="13966">MGSKPAASILLVEDNEDIREGLSILLESEGYDITAVGSAEEGLALLKARGFHVVVTDYMLTGESGGWMVEQASQAGCLNHARVLMITAHPRVVPPQGVRILHKPLDIDFFLRVVEEERAASLQREAKAG</sequence>
<dbReference type="InterPro" id="IPR001789">
    <property type="entry name" value="Sig_transdc_resp-reg_receiver"/>
</dbReference>
<evidence type="ECO:0000256" key="2">
    <source>
        <dbReference type="PROSITE-ProRule" id="PRU00169"/>
    </source>
</evidence>
<dbReference type="AlphaFoldDB" id="A0A085W9E8"/>
<dbReference type="PROSITE" id="PS50110">
    <property type="entry name" value="RESPONSE_REGULATORY"/>
    <property type="match status" value="1"/>
</dbReference>
<evidence type="ECO:0000313" key="5">
    <source>
        <dbReference type="Proteomes" id="UP000028725"/>
    </source>
</evidence>
<dbReference type="GO" id="GO:0000160">
    <property type="term" value="P:phosphorelay signal transduction system"/>
    <property type="evidence" value="ECO:0007669"/>
    <property type="project" value="InterPro"/>
</dbReference>
<proteinExistence type="predicted"/>
<dbReference type="PANTHER" id="PTHR44591">
    <property type="entry name" value="STRESS RESPONSE REGULATOR PROTEIN 1"/>
    <property type="match status" value="1"/>
</dbReference>
<dbReference type="SUPFAM" id="SSF52172">
    <property type="entry name" value="CheY-like"/>
    <property type="match status" value="1"/>
</dbReference>
<dbReference type="RefSeq" id="WP_240486973.1">
    <property type="nucleotide sequence ID" value="NZ_JMCB01000014.1"/>
</dbReference>
<reference evidence="4 5" key="1">
    <citation type="submission" date="2014-04" db="EMBL/GenBank/DDBJ databases">
        <title>Genome assembly of Hyalangium minutum DSM 14724.</title>
        <authorList>
            <person name="Sharma G."/>
            <person name="Subramanian S."/>
        </authorList>
    </citation>
    <scope>NUCLEOTIDE SEQUENCE [LARGE SCALE GENOMIC DNA]</scope>
    <source>
        <strain evidence="4 5">DSM 14724</strain>
    </source>
</reference>
<keyword evidence="1 2" id="KW-0597">Phosphoprotein</keyword>
<dbReference type="Pfam" id="PF00072">
    <property type="entry name" value="Response_reg"/>
    <property type="match status" value="1"/>
</dbReference>
<evidence type="ECO:0000313" key="4">
    <source>
        <dbReference type="EMBL" id="KFE64311.1"/>
    </source>
</evidence>
<dbReference type="PANTHER" id="PTHR44591:SF3">
    <property type="entry name" value="RESPONSE REGULATORY DOMAIN-CONTAINING PROTEIN"/>
    <property type="match status" value="1"/>
</dbReference>